<dbReference type="Proteomes" id="UP000283482">
    <property type="component" value="Unassembled WGS sequence"/>
</dbReference>
<protein>
    <submittedName>
        <fullName evidence="2">Uncharacterized protein</fullName>
    </submittedName>
</protein>
<proteinExistence type="predicted"/>
<dbReference type="AlphaFoldDB" id="A0A413UWF2"/>
<keyword evidence="1" id="KW-0812">Transmembrane</keyword>
<feature type="transmembrane region" description="Helical" evidence="1">
    <location>
        <begin position="37"/>
        <end position="55"/>
    </location>
</feature>
<comment type="caution">
    <text evidence="2">The sequence shown here is derived from an EMBL/GenBank/DDBJ whole genome shotgun (WGS) entry which is preliminary data.</text>
</comment>
<sequence length="197" mass="22843">MNMVFIDSISVVKDSLCSIATPSPVLQEVHWTDWLDIVYKIAMVLIALFNIWFAITIHKLKNKKEDNFKEADRKIALLKTLILDYNLKFVYDFFDSLELHLNELKTKEANKRNIESDIQADFKKLNEKFINLLSAVDNGLYGKILQIGDDCRDKLVTNIGDAGVNLYVESQYVKLIKKPYEEAKKEMLKVLFNYKGI</sequence>
<reference evidence="2 3" key="1">
    <citation type="submission" date="2018-08" db="EMBL/GenBank/DDBJ databases">
        <title>A genome reference for cultivated species of the human gut microbiota.</title>
        <authorList>
            <person name="Zou Y."/>
            <person name="Xue W."/>
            <person name="Luo G."/>
        </authorList>
    </citation>
    <scope>NUCLEOTIDE SEQUENCE [LARGE SCALE GENOMIC DNA]</scope>
    <source>
        <strain evidence="2 3">AM40-34</strain>
    </source>
</reference>
<organism evidence="2 3">
    <name type="scientific">Bacteroides stercoris</name>
    <dbReference type="NCBI Taxonomy" id="46506"/>
    <lineage>
        <taxon>Bacteria</taxon>
        <taxon>Pseudomonadati</taxon>
        <taxon>Bacteroidota</taxon>
        <taxon>Bacteroidia</taxon>
        <taxon>Bacteroidales</taxon>
        <taxon>Bacteroidaceae</taxon>
        <taxon>Bacteroides</taxon>
    </lineage>
</organism>
<evidence type="ECO:0000313" key="3">
    <source>
        <dbReference type="Proteomes" id="UP000283482"/>
    </source>
</evidence>
<gene>
    <name evidence="2" type="ORF">DW889_15130</name>
</gene>
<accession>A0A413UWF2</accession>
<keyword evidence="1" id="KW-0472">Membrane</keyword>
<evidence type="ECO:0000256" key="1">
    <source>
        <dbReference type="SAM" id="Phobius"/>
    </source>
</evidence>
<dbReference type="EMBL" id="QSGN01000052">
    <property type="protein sequence ID" value="RHB24494.1"/>
    <property type="molecule type" value="Genomic_DNA"/>
</dbReference>
<name>A0A413UWF2_BACSE</name>
<evidence type="ECO:0000313" key="2">
    <source>
        <dbReference type="EMBL" id="RHB24494.1"/>
    </source>
</evidence>
<keyword evidence="1" id="KW-1133">Transmembrane helix</keyword>